<dbReference type="GO" id="GO:0030322">
    <property type="term" value="P:stabilization of membrane potential"/>
    <property type="evidence" value="ECO:0007669"/>
    <property type="project" value="TreeGrafter"/>
</dbReference>
<evidence type="ECO:0000256" key="5">
    <source>
        <dbReference type="ARBA" id="ARBA00023065"/>
    </source>
</evidence>
<keyword evidence="5" id="KW-0406">Ion transport</keyword>
<proteinExistence type="predicted"/>
<evidence type="ECO:0000256" key="6">
    <source>
        <dbReference type="ARBA" id="ARBA00023136"/>
    </source>
</evidence>
<keyword evidence="6 8" id="KW-0472">Membrane</keyword>
<dbReference type="InterPro" id="IPR003280">
    <property type="entry name" value="2pore_dom_K_chnl"/>
</dbReference>
<gene>
    <name evidence="10" type="ORF">DILT_LOCUS17761</name>
</gene>
<dbReference type="PANTHER" id="PTHR11003:SF249">
    <property type="entry name" value="TWO PORE POTASSIUM CHANNEL PROTEIN SUP-9"/>
    <property type="match status" value="1"/>
</dbReference>
<evidence type="ECO:0000256" key="1">
    <source>
        <dbReference type="ARBA" id="ARBA00004141"/>
    </source>
</evidence>
<dbReference type="Gene3D" id="1.10.287.70">
    <property type="match status" value="1"/>
</dbReference>
<keyword evidence="2" id="KW-0813">Transport</keyword>
<protein>
    <recommendedName>
        <fullName evidence="9">Potassium channel domain-containing protein</fullName>
    </recommendedName>
</protein>
<reference evidence="10 11" key="1">
    <citation type="submission" date="2018-11" db="EMBL/GenBank/DDBJ databases">
        <authorList>
            <consortium name="Pathogen Informatics"/>
        </authorList>
    </citation>
    <scope>NUCLEOTIDE SEQUENCE [LARGE SCALE GENOMIC DNA]</scope>
</reference>
<evidence type="ECO:0000256" key="8">
    <source>
        <dbReference type="SAM" id="Phobius"/>
    </source>
</evidence>
<dbReference type="AlphaFoldDB" id="A0A3P7REC8"/>
<dbReference type="EMBL" id="UYRU01094544">
    <property type="protein sequence ID" value="VDN39089.1"/>
    <property type="molecule type" value="Genomic_DNA"/>
</dbReference>
<dbReference type="InterPro" id="IPR013099">
    <property type="entry name" value="K_chnl_dom"/>
</dbReference>
<evidence type="ECO:0000256" key="3">
    <source>
        <dbReference type="ARBA" id="ARBA00022692"/>
    </source>
</evidence>
<evidence type="ECO:0000259" key="9">
    <source>
        <dbReference type="Pfam" id="PF07885"/>
    </source>
</evidence>
<dbReference type="Proteomes" id="UP000281553">
    <property type="component" value="Unassembled WGS sequence"/>
</dbReference>
<evidence type="ECO:0000313" key="11">
    <source>
        <dbReference type="Proteomes" id="UP000281553"/>
    </source>
</evidence>
<dbReference type="SUPFAM" id="SSF81324">
    <property type="entry name" value="Voltage-gated potassium channels"/>
    <property type="match status" value="1"/>
</dbReference>
<feature type="transmembrane region" description="Helical" evidence="8">
    <location>
        <begin position="88"/>
        <end position="110"/>
    </location>
</feature>
<keyword evidence="11" id="KW-1185">Reference proteome</keyword>
<evidence type="ECO:0000256" key="2">
    <source>
        <dbReference type="ARBA" id="ARBA00022448"/>
    </source>
</evidence>
<dbReference type="PANTHER" id="PTHR11003">
    <property type="entry name" value="POTASSIUM CHANNEL, SUBFAMILY K"/>
    <property type="match status" value="1"/>
</dbReference>
<feature type="domain" description="Potassium channel" evidence="9">
    <location>
        <begin position="71"/>
        <end position="116"/>
    </location>
</feature>
<keyword evidence="4 8" id="KW-1133">Transmembrane helix</keyword>
<keyword evidence="3 8" id="KW-0812">Transmembrane</keyword>
<keyword evidence="7" id="KW-0407">Ion channel</keyword>
<dbReference type="GO" id="GO:0015271">
    <property type="term" value="F:outward rectifier potassium channel activity"/>
    <property type="evidence" value="ECO:0007669"/>
    <property type="project" value="TreeGrafter"/>
</dbReference>
<evidence type="ECO:0000256" key="7">
    <source>
        <dbReference type="ARBA" id="ARBA00023303"/>
    </source>
</evidence>
<feature type="transmembrane region" description="Helical" evidence="8">
    <location>
        <begin position="59"/>
        <end position="82"/>
    </location>
</feature>
<sequence length="167" mass="18084">MSDASLDDVCKGPHSGWWGKLGECISQFITLLRDGSIEQPGLTDEFRAIRRSTSSRIRLLHFIIVTLAVTVLAIFLPAYIFMNVEPGWSYIDAVYFCFVSLTTIGLGDLVPSSQSWDGSMAPTVVQSIYHCVVIGELPAGVPFCVYGKYFCIASPAGGGAGIVRPTQ</sequence>
<comment type="subcellular location">
    <subcellularLocation>
        <location evidence="1">Membrane</location>
        <topology evidence="1">Multi-pass membrane protein</topology>
    </subcellularLocation>
</comment>
<dbReference type="GO" id="GO:0022841">
    <property type="term" value="F:potassium ion leak channel activity"/>
    <property type="evidence" value="ECO:0007669"/>
    <property type="project" value="TreeGrafter"/>
</dbReference>
<dbReference type="Pfam" id="PF07885">
    <property type="entry name" value="Ion_trans_2"/>
    <property type="match status" value="1"/>
</dbReference>
<dbReference type="OrthoDB" id="297496at2759"/>
<organism evidence="10 11">
    <name type="scientific">Dibothriocephalus latus</name>
    <name type="common">Fish tapeworm</name>
    <name type="synonym">Diphyllobothrium latum</name>
    <dbReference type="NCBI Taxonomy" id="60516"/>
    <lineage>
        <taxon>Eukaryota</taxon>
        <taxon>Metazoa</taxon>
        <taxon>Spiralia</taxon>
        <taxon>Lophotrochozoa</taxon>
        <taxon>Platyhelminthes</taxon>
        <taxon>Cestoda</taxon>
        <taxon>Eucestoda</taxon>
        <taxon>Diphyllobothriidea</taxon>
        <taxon>Diphyllobothriidae</taxon>
        <taxon>Dibothriocephalus</taxon>
    </lineage>
</organism>
<dbReference type="GO" id="GO:0005886">
    <property type="term" value="C:plasma membrane"/>
    <property type="evidence" value="ECO:0007669"/>
    <property type="project" value="TreeGrafter"/>
</dbReference>
<evidence type="ECO:0000313" key="10">
    <source>
        <dbReference type="EMBL" id="VDN39089.1"/>
    </source>
</evidence>
<evidence type="ECO:0000256" key="4">
    <source>
        <dbReference type="ARBA" id="ARBA00022989"/>
    </source>
</evidence>
<name>A0A3P7REC8_DIBLA</name>
<accession>A0A3P7REC8</accession>